<dbReference type="Gene3D" id="3.40.525.10">
    <property type="entry name" value="CRAL-TRIO lipid binding domain"/>
    <property type="match status" value="1"/>
</dbReference>
<dbReference type="InterPro" id="IPR044834">
    <property type="entry name" value="PATL"/>
</dbReference>
<organism evidence="6 7">
    <name type="scientific">Rhizopus oryzae</name>
    <name type="common">Mucormycosis agent</name>
    <name type="synonym">Rhizopus arrhizus var. delemar</name>
    <dbReference type="NCBI Taxonomy" id="64495"/>
    <lineage>
        <taxon>Eukaryota</taxon>
        <taxon>Fungi</taxon>
        <taxon>Fungi incertae sedis</taxon>
        <taxon>Mucoromycota</taxon>
        <taxon>Mucoromycotina</taxon>
        <taxon>Mucoromycetes</taxon>
        <taxon>Mucorales</taxon>
        <taxon>Mucorineae</taxon>
        <taxon>Rhizopodaceae</taxon>
        <taxon>Rhizopus</taxon>
    </lineage>
</organism>
<keyword evidence="3" id="KW-0472">Membrane</keyword>
<dbReference type="PANTHER" id="PTHR45932">
    <property type="entry name" value="PATELLIN-1"/>
    <property type="match status" value="1"/>
</dbReference>
<dbReference type="PANTHER" id="PTHR45932:SF17">
    <property type="entry name" value="CELLULAR RETINALDEHYDE-BINDING_TRIPLE FUNCTION DOMAIN-CONTAINING PROTEIN"/>
    <property type="match status" value="1"/>
</dbReference>
<keyword evidence="7" id="KW-1185">Reference proteome</keyword>
<comment type="subcellular location">
    <subcellularLocation>
        <location evidence="1">Membrane</location>
    </subcellularLocation>
</comment>
<feature type="region of interest" description="Disordered" evidence="4">
    <location>
        <begin position="261"/>
        <end position="286"/>
    </location>
</feature>
<protein>
    <recommendedName>
        <fullName evidence="5">CRAL-TRIO domain-containing protein</fullName>
    </recommendedName>
</protein>
<evidence type="ECO:0000313" key="7">
    <source>
        <dbReference type="Proteomes" id="UP000716291"/>
    </source>
</evidence>
<dbReference type="SUPFAM" id="SSF52087">
    <property type="entry name" value="CRAL/TRIO domain"/>
    <property type="match status" value="1"/>
</dbReference>
<dbReference type="PRINTS" id="PR00180">
    <property type="entry name" value="CRETINALDHBP"/>
</dbReference>
<dbReference type="InterPro" id="IPR001251">
    <property type="entry name" value="CRAL-TRIO_dom"/>
</dbReference>
<gene>
    <name evidence="6" type="ORF">G6F64_004962</name>
</gene>
<proteinExistence type="predicted"/>
<dbReference type="Pfam" id="PF03765">
    <property type="entry name" value="CRAL_TRIO_N"/>
    <property type="match status" value="1"/>
</dbReference>
<dbReference type="PROSITE" id="PS50191">
    <property type="entry name" value="CRAL_TRIO"/>
    <property type="match status" value="1"/>
</dbReference>
<dbReference type="InterPro" id="IPR036273">
    <property type="entry name" value="CRAL/TRIO_N_dom_sf"/>
</dbReference>
<evidence type="ECO:0000259" key="5">
    <source>
        <dbReference type="PROSITE" id="PS50191"/>
    </source>
</evidence>
<evidence type="ECO:0000256" key="2">
    <source>
        <dbReference type="ARBA" id="ARBA00022448"/>
    </source>
</evidence>
<sequence>MEPLTDAEKEAVSQLKASLSDITKSAQVPENYQLWNIALDKESTDSRLDVLLVKFLRARNLDLEKATKMLTDTLIWRKDFKTDELLDETFDESLFSSVGYLYKTDKKGRPVCYNFYGDIDQEKVFADVNKFIRWRVQLMEKGIQQIDLINVDSMIVIHDYKGASMLGRTQNAKTATKEIVKIMQDNYPEFLATKFFVNVPWWGSTIFKLIRPWLSEATVKKFVVCSNDELYPNLTKLIPEENLADAYRSYAPKKKILQEPELKETSVKEEQHVVKEENDSTTETEKVLVTPEPIKQVAESSTAATATKEN</sequence>
<dbReference type="Proteomes" id="UP000716291">
    <property type="component" value="Unassembled WGS sequence"/>
</dbReference>
<dbReference type="InterPro" id="IPR011074">
    <property type="entry name" value="CRAL/TRIO_N_dom"/>
</dbReference>
<dbReference type="GO" id="GO:0016020">
    <property type="term" value="C:membrane"/>
    <property type="evidence" value="ECO:0007669"/>
    <property type="project" value="UniProtKB-SubCell"/>
</dbReference>
<dbReference type="SMART" id="SM00516">
    <property type="entry name" value="SEC14"/>
    <property type="match status" value="1"/>
</dbReference>
<dbReference type="SMART" id="SM01100">
    <property type="entry name" value="CRAL_TRIO_N"/>
    <property type="match status" value="1"/>
</dbReference>
<accession>A0A9P7BTJ4</accession>
<dbReference type="SUPFAM" id="SSF46938">
    <property type="entry name" value="CRAL/TRIO N-terminal domain"/>
    <property type="match status" value="1"/>
</dbReference>
<dbReference type="InterPro" id="IPR036865">
    <property type="entry name" value="CRAL-TRIO_dom_sf"/>
</dbReference>
<reference evidence="6" key="1">
    <citation type="journal article" date="2020" name="Microb. Genom.">
        <title>Genetic diversity of clinical and environmental Mucorales isolates obtained from an investigation of mucormycosis cases among solid organ transplant recipients.</title>
        <authorList>
            <person name="Nguyen M.H."/>
            <person name="Kaul D."/>
            <person name="Muto C."/>
            <person name="Cheng S.J."/>
            <person name="Richter R.A."/>
            <person name="Bruno V.M."/>
            <person name="Liu G."/>
            <person name="Beyhan S."/>
            <person name="Sundermann A.J."/>
            <person name="Mounaud S."/>
            <person name="Pasculle A.W."/>
            <person name="Nierman W.C."/>
            <person name="Driscoll E."/>
            <person name="Cumbie R."/>
            <person name="Clancy C.J."/>
            <person name="Dupont C.L."/>
        </authorList>
    </citation>
    <scope>NUCLEOTIDE SEQUENCE</scope>
    <source>
        <strain evidence="6">GL11</strain>
    </source>
</reference>
<name>A0A9P7BTJ4_RHIOR</name>
<dbReference type="Pfam" id="PF00650">
    <property type="entry name" value="CRAL_TRIO"/>
    <property type="match status" value="1"/>
</dbReference>
<evidence type="ECO:0000313" key="6">
    <source>
        <dbReference type="EMBL" id="KAG1309899.1"/>
    </source>
</evidence>
<dbReference type="CDD" id="cd00170">
    <property type="entry name" value="SEC14"/>
    <property type="match status" value="1"/>
</dbReference>
<evidence type="ECO:0000256" key="3">
    <source>
        <dbReference type="ARBA" id="ARBA00023136"/>
    </source>
</evidence>
<evidence type="ECO:0000256" key="1">
    <source>
        <dbReference type="ARBA" id="ARBA00004370"/>
    </source>
</evidence>
<dbReference type="EMBL" id="JAANQT010000574">
    <property type="protein sequence ID" value="KAG1309899.1"/>
    <property type="molecule type" value="Genomic_DNA"/>
</dbReference>
<comment type="caution">
    <text evidence="6">The sequence shown here is derived from an EMBL/GenBank/DDBJ whole genome shotgun (WGS) entry which is preliminary data.</text>
</comment>
<evidence type="ECO:0000256" key="4">
    <source>
        <dbReference type="SAM" id="MobiDB-lite"/>
    </source>
</evidence>
<dbReference type="AlphaFoldDB" id="A0A9P7BTJ4"/>
<keyword evidence="2" id="KW-0813">Transport</keyword>
<feature type="domain" description="CRAL-TRIO" evidence="5">
    <location>
        <begin position="82"/>
        <end position="255"/>
    </location>
</feature>
<dbReference type="GO" id="GO:0008289">
    <property type="term" value="F:lipid binding"/>
    <property type="evidence" value="ECO:0007669"/>
    <property type="project" value="InterPro"/>
</dbReference>